<protein>
    <submittedName>
        <fullName evidence="1">Uncharacterized protein</fullName>
    </submittedName>
</protein>
<dbReference type="AlphaFoldDB" id="A0A401J4I3"/>
<name>A0A401J4I3_SPHXE</name>
<accession>A0A401J4I3</accession>
<evidence type="ECO:0000313" key="1">
    <source>
        <dbReference type="EMBL" id="GBH31582.1"/>
    </source>
</evidence>
<proteinExistence type="predicted"/>
<dbReference type="EMBL" id="BBQY01000019">
    <property type="protein sequence ID" value="GBH31582.1"/>
    <property type="molecule type" value="Genomic_DNA"/>
</dbReference>
<keyword evidence="2" id="KW-1185">Reference proteome</keyword>
<dbReference type="Proteomes" id="UP000290975">
    <property type="component" value="Unassembled WGS sequence"/>
</dbReference>
<evidence type="ECO:0000313" key="2">
    <source>
        <dbReference type="Proteomes" id="UP000290975"/>
    </source>
</evidence>
<comment type="caution">
    <text evidence="1">The sequence shown here is derived from an EMBL/GenBank/DDBJ whole genome shotgun (WGS) entry which is preliminary data.</text>
</comment>
<reference evidence="1 2" key="1">
    <citation type="submission" date="2014-12" db="EMBL/GenBank/DDBJ databases">
        <title>Whole genome sequencing of Sphingobium xenophagum OW59.</title>
        <authorList>
            <person name="Ohta Y."/>
            <person name="Nishi S."/>
            <person name="Hatada Y."/>
        </authorList>
    </citation>
    <scope>NUCLEOTIDE SEQUENCE [LARGE SCALE GENOMIC DNA]</scope>
    <source>
        <strain evidence="1 2">OW59</strain>
    </source>
</reference>
<sequence length="63" mass="7275">MKPKPSLKPTVRNSEFYRHRLDACLAEAQAASLPLVRERSLRAAAAWKDMYEKAQLFEQRSGR</sequence>
<gene>
    <name evidence="1" type="ORF">MBESOW_P2839</name>
</gene>
<dbReference type="RefSeq" id="WP_006963496.1">
    <property type="nucleotide sequence ID" value="NZ_BBQY01000019.1"/>
</dbReference>
<organism evidence="1 2">
    <name type="scientific">Sphingobium xenophagum</name>
    <dbReference type="NCBI Taxonomy" id="121428"/>
    <lineage>
        <taxon>Bacteria</taxon>
        <taxon>Pseudomonadati</taxon>
        <taxon>Pseudomonadota</taxon>
        <taxon>Alphaproteobacteria</taxon>
        <taxon>Sphingomonadales</taxon>
        <taxon>Sphingomonadaceae</taxon>
        <taxon>Sphingobium</taxon>
    </lineage>
</organism>